<name>A0A438M5A4_9ACTN</name>
<proteinExistence type="predicted"/>
<gene>
    <name evidence="2" type="ORF">EDD27_3191</name>
</gene>
<evidence type="ECO:0000313" key="2">
    <source>
        <dbReference type="EMBL" id="RVX40767.1"/>
    </source>
</evidence>
<reference evidence="2 3" key="1">
    <citation type="submission" date="2019-01" db="EMBL/GenBank/DDBJ databases">
        <title>Sequencing the genomes of 1000 actinobacteria strains.</title>
        <authorList>
            <person name="Klenk H.-P."/>
        </authorList>
    </citation>
    <scope>NUCLEOTIDE SEQUENCE [LARGE SCALE GENOMIC DNA]</scope>
    <source>
        <strain evidence="2 3">DSM 43925</strain>
    </source>
</reference>
<accession>A0A438M5A4</accession>
<organism evidence="2 3">
    <name type="scientific">Nonomuraea polychroma</name>
    <dbReference type="NCBI Taxonomy" id="46176"/>
    <lineage>
        <taxon>Bacteria</taxon>
        <taxon>Bacillati</taxon>
        <taxon>Actinomycetota</taxon>
        <taxon>Actinomycetes</taxon>
        <taxon>Streptosporangiales</taxon>
        <taxon>Streptosporangiaceae</taxon>
        <taxon>Nonomuraea</taxon>
    </lineage>
</organism>
<keyword evidence="1" id="KW-0472">Membrane</keyword>
<dbReference type="EMBL" id="SAUN01000001">
    <property type="protein sequence ID" value="RVX40767.1"/>
    <property type="molecule type" value="Genomic_DNA"/>
</dbReference>
<feature type="transmembrane region" description="Helical" evidence="1">
    <location>
        <begin position="165"/>
        <end position="187"/>
    </location>
</feature>
<evidence type="ECO:0000256" key="1">
    <source>
        <dbReference type="SAM" id="Phobius"/>
    </source>
</evidence>
<keyword evidence="1" id="KW-0812">Transmembrane</keyword>
<sequence length="245" mass="27297">MRLEAAQIAGKADKLIHRLWGMVIKGPAGELPAGLNVPPDLAFAMARPIGWWIRKTPRFWIPSRTISRCEARRFHADVLRHIRDDIRHSKGNPYIASDESVLELARDLVQTKLGQYDAVISERLEERAENAMLKTGWIVAPLMIVPFVLWIGTSFLRALHVPLPGMAWLDFIAPLVFLAGFGTLIVARLTVRRALFVTQLLPDGAAAVVARALVVAFDKAHPDHAFRLIALYLFVAGFQLDLLAS</sequence>
<evidence type="ECO:0000313" key="3">
    <source>
        <dbReference type="Proteomes" id="UP000284824"/>
    </source>
</evidence>
<protein>
    <submittedName>
        <fullName evidence="2">Uncharacterized protein</fullName>
    </submittedName>
</protein>
<dbReference type="AlphaFoldDB" id="A0A438M5A4"/>
<keyword evidence="3" id="KW-1185">Reference proteome</keyword>
<feature type="transmembrane region" description="Helical" evidence="1">
    <location>
        <begin position="137"/>
        <end position="159"/>
    </location>
</feature>
<keyword evidence="1" id="KW-1133">Transmembrane helix</keyword>
<dbReference type="Proteomes" id="UP000284824">
    <property type="component" value="Unassembled WGS sequence"/>
</dbReference>
<comment type="caution">
    <text evidence="2">The sequence shown here is derived from an EMBL/GenBank/DDBJ whole genome shotgun (WGS) entry which is preliminary data.</text>
</comment>